<dbReference type="EMBL" id="CM042049">
    <property type="protein sequence ID" value="KAI3748201.1"/>
    <property type="molecule type" value="Genomic_DNA"/>
</dbReference>
<proteinExistence type="predicted"/>
<evidence type="ECO:0000313" key="1">
    <source>
        <dbReference type="EMBL" id="KAI3748201.1"/>
    </source>
</evidence>
<organism evidence="1 2">
    <name type="scientific">Arctium lappa</name>
    <name type="common">Greater burdock</name>
    <name type="synonym">Lappa major</name>
    <dbReference type="NCBI Taxonomy" id="4217"/>
    <lineage>
        <taxon>Eukaryota</taxon>
        <taxon>Viridiplantae</taxon>
        <taxon>Streptophyta</taxon>
        <taxon>Embryophyta</taxon>
        <taxon>Tracheophyta</taxon>
        <taxon>Spermatophyta</taxon>
        <taxon>Magnoliopsida</taxon>
        <taxon>eudicotyledons</taxon>
        <taxon>Gunneridae</taxon>
        <taxon>Pentapetalae</taxon>
        <taxon>asterids</taxon>
        <taxon>campanulids</taxon>
        <taxon>Asterales</taxon>
        <taxon>Asteraceae</taxon>
        <taxon>Carduoideae</taxon>
        <taxon>Cardueae</taxon>
        <taxon>Arctiinae</taxon>
        <taxon>Arctium</taxon>
    </lineage>
</organism>
<comment type="caution">
    <text evidence="1">The sequence shown here is derived from an EMBL/GenBank/DDBJ whole genome shotgun (WGS) entry which is preliminary data.</text>
</comment>
<protein>
    <submittedName>
        <fullName evidence="1">Uncharacterized protein</fullName>
    </submittedName>
</protein>
<sequence>MAANIPTPPPNPTASQLVFAIGNVYPQFSFKLTTDGSRYKLWRRIFTDMCKGAKVMGHITGKSQPKSDDDEDWAAIDSRIKSWFYSTCEPNMLNIITKDNCTAKDLWEALDSYFLNNKLSSSLQLQTVFRNTKKGALSITDYCHTLKDIADSLADVDTQISDQDLVLQIL</sequence>
<name>A0ACB9DP02_ARCLA</name>
<dbReference type="Proteomes" id="UP001055879">
    <property type="component" value="Linkage Group LG03"/>
</dbReference>
<accession>A0ACB9DP02</accession>
<keyword evidence="2" id="KW-1185">Reference proteome</keyword>
<gene>
    <name evidence="1" type="ORF">L6452_11130</name>
</gene>
<reference evidence="2" key="1">
    <citation type="journal article" date="2022" name="Mol. Ecol. Resour.">
        <title>The genomes of chicory, endive, great burdock and yacon provide insights into Asteraceae palaeo-polyploidization history and plant inulin production.</title>
        <authorList>
            <person name="Fan W."/>
            <person name="Wang S."/>
            <person name="Wang H."/>
            <person name="Wang A."/>
            <person name="Jiang F."/>
            <person name="Liu H."/>
            <person name="Zhao H."/>
            <person name="Xu D."/>
            <person name="Zhang Y."/>
        </authorList>
    </citation>
    <scope>NUCLEOTIDE SEQUENCE [LARGE SCALE GENOMIC DNA]</scope>
    <source>
        <strain evidence="2">cv. Niubang</strain>
    </source>
</reference>
<evidence type="ECO:0000313" key="2">
    <source>
        <dbReference type="Proteomes" id="UP001055879"/>
    </source>
</evidence>
<reference evidence="1 2" key="2">
    <citation type="journal article" date="2022" name="Mol. Ecol. Resour.">
        <title>The genomes of chicory, endive, great burdock and yacon provide insights into Asteraceae paleo-polyploidization history and plant inulin production.</title>
        <authorList>
            <person name="Fan W."/>
            <person name="Wang S."/>
            <person name="Wang H."/>
            <person name="Wang A."/>
            <person name="Jiang F."/>
            <person name="Liu H."/>
            <person name="Zhao H."/>
            <person name="Xu D."/>
            <person name="Zhang Y."/>
        </authorList>
    </citation>
    <scope>NUCLEOTIDE SEQUENCE [LARGE SCALE GENOMIC DNA]</scope>
    <source>
        <strain evidence="2">cv. Niubang</strain>
    </source>
</reference>